<protein>
    <recommendedName>
        <fullName evidence="2">DUF4038 domain-containing protein</fullName>
    </recommendedName>
</protein>
<reference evidence="1" key="1">
    <citation type="journal article" date="2015" name="Nature">
        <title>Complex archaea that bridge the gap between prokaryotes and eukaryotes.</title>
        <authorList>
            <person name="Spang A."/>
            <person name="Saw J.H."/>
            <person name="Jorgensen S.L."/>
            <person name="Zaremba-Niedzwiedzka K."/>
            <person name="Martijn J."/>
            <person name="Lind A.E."/>
            <person name="van Eijk R."/>
            <person name="Schleper C."/>
            <person name="Guy L."/>
            <person name="Ettema T.J."/>
        </authorList>
    </citation>
    <scope>NUCLEOTIDE SEQUENCE</scope>
</reference>
<dbReference type="EMBL" id="LAZR01069985">
    <property type="protein sequence ID" value="KKK46625.1"/>
    <property type="molecule type" value="Genomic_DNA"/>
</dbReference>
<dbReference type="Gene3D" id="3.20.20.80">
    <property type="entry name" value="Glycosidases"/>
    <property type="match status" value="1"/>
</dbReference>
<gene>
    <name evidence="1" type="ORF">LCGC14_3163380</name>
</gene>
<proteinExistence type="predicted"/>
<organism evidence="1">
    <name type="scientific">marine sediment metagenome</name>
    <dbReference type="NCBI Taxonomy" id="412755"/>
    <lineage>
        <taxon>unclassified sequences</taxon>
        <taxon>metagenomes</taxon>
        <taxon>ecological metagenomes</taxon>
    </lineage>
</organism>
<name>A0A0F8WES5_9ZZZZ</name>
<accession>A0A0F8WES5</accession>
<feature type="non-terminal residue" evidence="1">
    <location>
        <position position="1"/>
    </location>
</feature>
<comment type="caution">
    <text evidence="1">The sequence shown here is derived from an EMBL/GenBank/DDBJ whole genome shotgun (WGS) entry which is preliminary data.</text>
</comment>
<sequence>GSEDHFYDHSRPWITHTSTQTSQFYNAIKWRDQYEKPLLFDEMRYEGGVPAGWGRLSAEKMASYFWMAGLSGGYGTHGDTYQNSADDSTEVRWWAKGGYLVGDSPERIRFFRSVMEQAPVTEMTPDIFDNGDPTNLNTNMYLFSKKGEYYLAYIAEAGQNIEIILDGDKKYTKICETRSIQFHNRPSVYCIAINYRTE</sequence>
<dbReference type="AlphaFoldDB" id="A0A0F8WES5"/>
<evidence type="ECO:0000313" key="1">
    <source>
        <dbReference type="EMBL" id="KKK46625.1"/>
    </source>
</evidence>
<evidence type="ECO:0008006" key="2">
    <source>
        <dbReference type="Google" id="ProtNLM"/>
    </source>
</evidence>